<dbReference type="GO" id="GO:0005048">
    <property type="term" value="F:signal sequence binding"/>
    <property type="evidence" value="ECO:0007669"/>
    <property type="project" value="UniProtKB-UniRule"/>
</dbReference>
<dbReference type="Gene3D" id="3.30.70.920">
    <property type="match status" value="1"/>
</dbReference>
<accession>A0A7W7XZ05</accession>
<dbReference type="HAMAP" id="MF_02200">
    <property type="entry name" value="NapD"/>
    <property type="match status" value="1"/>
</dbReference>
<comment type="caution">
    <text evidence="5">The sequence shown here is derived from an EMBL/GenBank/DDBJ whole genome shotgun (WGS) entry which is preliminary data.</text>
</comment>
<evidence type="ECO:0000256" key="1">
    <source>
        <dbReference type="ARBA" id="ARBA00004496"/>
    </source>
</evidence>
<keyword evidence="6" id="KW-1185">Reference proteome</keyword>
<protein>
    <recommendedName>
        <fullName evidence="4">Chaperone NapD</fullName>
    </recommendedName>
    <alternativeName>
        <fullName evidence="4">NapA signal peptide-binding chaperone NapD</fullName>
    </alternativeName>
</protein>
<evidence type="ECO:0000313" key="5">
    <source>
        <dbReference type="EMBL" id="MBB5015044.1"/>
    </source>
</evidence>
<dbReference type="Pfam" id="PF03927">
    <property type="entry name" value="NapD"/>
    <property type="match status" value="1"/>
</dbReference>
<name>A0A7W7XZ05_9GAMM</name>
<gene>
    <name evidence="4" type="primary">napD</name>
    <name evidence="5" type="ORF">HNQ58_000925</name>
</gene>
<dbReference type="EMBL" id="JACHHX010000005">
    <property type="protein sequence ID" value="MBB5015044.1"/>
    <property type="molecule type" value="Genomic_DNA"/>
</dbReference>
<keyword evidence="2 4" id="KW-0963">Cytoplasm</keyword>
<dbReference type="RefSeq" id="WP_183947621.1">
    <property type="nucleotide sequence ID" value="NZ_JACHHX010000005.1"/>
</dbReference>
<comment type="similarity">
    <text evidence="4">Belongs to the NapD family.</text>
</comment>
<dbReference type="GO" id="GO:0005737">
    <property type="term" value="C:cytoplasm"/>
    <property type="evidence" value="ECO:0007669"/>
    <property type="project" value="UniProtKB-SubCell"/>
</dbReference>
<dbReference type="PANTHER" id="PTHR38603:SF1">
    <property type="entry name" value="CHAPERONE NAPD"/>
    <property type="match status" value="1"/>
</dbReference>
<sequence length="93" mass="9871">MSALLHIASFVVHHRPEAAAALDAALARLSGIELALRGDGRSVLLCEGDSETALLDRVEVLRALDGVIGVSLVYHHAEPCEALIREIADDHAP</sequence>
<evidence type="ECO:0000256" key="3">
    <source>
        <dbReference type="ARBA" id="ARBA00023186"/>
    </source>
</evidence>
<dbReference type="AlphaFoldDB" id="A0A7W7XZ05"/>
<evidence type="ECO:0000313" key="6">
    <source>
        <dbReference type="Proteomes" id="UP000519004"/>
    </source>
</evidence>
<comment type="function">
    <text evidence="4">Chaperone for NapA, the catalytic subunit of the periplasmic nitrate reductase. It binds directly and specifically to the twin-arginine signal peptide of NapA, preventing premature interaction with the Tat translocase and premature export.</text>
</comment>
<dbReference type="PANTHER" id="PTHR38603">
    <property type="entry name" value="CHAPERONE NAPD"/>
    <property type="match status" value="1"/>
</dbReference>
<evidence type="ECO:0000256" key="4">
    <source>
        <dbReference type="HAMAP-Rule" id="MF_02200"/>
    </source>
</evidence>
<comment type="subunit">
    <text evidence="4">Interacts with the cytoplasmic NapA precursor.</text>
</comment>
<organism evidence="5 6">
    <name type="scientific">Rehaibacterium terrae</name>
    <dbReference type="NCBI Taxonomy" id="1341696"/>
    <lineage>
        <taxon>Bacteria</taxon>
        <taxon>Pseudomonadati</taxon>
        <taxon>Pseudomonadota</taxon>
        <taxon>Gammaproteobacteria</taxon>
        <taxon>Lysobacterales</taxon>
        <taxon>Lysobacteraceae</taxon>
        <taxon>Rehaibacterium</taxon>
    </lineage>
</organism>
<dbReference type="GO" id="GO:0051224">
    <property type="term" value="P:negative regulation of protein transport"/>
    <property type="evidence" value="ECO:0007669"/>
    <property type="project" value="UniProtKB-UniRule"/>
</dbReference>
<comment type="subcellular location">
    <subcellularLocation>
        <location evidence="1 4">Cytoplasm</location>
    </subcellularLocation>
</comment>
<dbReference type="Proteomes" id="UP000519004">
    <property type="component" value="Unassembled WGS sequence"/>
</dbReference>
<dbReference type="InterPro" id="IPR005623">
    <property type="entry name" value="Chaperone_NapD_NO3_reduct"/>
</dbReference>
<keyword evidence="3 4" id="KW-0143">Chaperone</keyword>
<evidence type="ECO:0000256" key="2">
    <source>
        <dbReference type="ARBA" id="ARBA00022490"/>
    </source>
</evidence>
<proteinExistence type="inferred from homology"/>
<reference evidence="5 6" key="1">
    <citation type="submission" date="2020-08" db="EMBL/GenBank/DDBJ databases">
        <title>Genomic Encyclopedia of Type Strains, Phase IV (KMG-IV): sequencing the most valuable type-strain genomes for metagenomic binning, comparative biology and taxonomic classification.</title>
        <authorList>
            <person name="Goeker M."/>
        </authorList>
    </citation>
    <scope>NUCLEOTIDE SEQUENCE [LARGE SCALE GENOMIC DNA]</scope>
    <source>
        <strain evidence="5 6">DSM 25897</strain>
    </source>
</reference>